<dbReference type="EMBL" id="JABSTR010001028">
    <property type="protein sequence ID" value="KAH9383234.1"/>
    <property type="molecule type" value="Genomic_DNA"/>
</dbReference>
<dbReference type="AlphaFoldDB" id="A0A9J6H842"/>
<protein>
    <submittedName>
        <fullName evidence="2">Uncharacterized protein</fullName>
    </submittedName>
</protein>
<evidence type="ECO:0000313" key="2">
    <source>
        <dbReference type="EMBL" id="KAH9383234.1"/>
    </source>
</evidence>
<sequence length="73" mass="7734">MEPGRKGSVCYATAPVDGAAVLQVLLHDLGRLVQEAQQRKHQRAAAPPQRPPDAARFEAPKSAITDGSGRMGT</sequence>
<evidence type="ECO:0000313" key="3">
    <source>
        <dbReference type="Proteomes" id="UP000821853"/>
    </source>
</evidence>
<comment type="caution">
    <text evidence="2">The sequence shown here is derived from an EMBL/GenBank/DDBJ whole genome shotgun (WGS) entry which is preliminary data.</text>
</comment>
<reference evidence="2 3" key="1">
    <citation type="journal article" date="2020" name="Cell">
        <title>Large-Scale Comparative Analyses of Tick Genomes Elucidate Their Genetic Diversity and Vector Capacities.</title>
        <authorList>
            <consortium name="Tick Genome and Microbiome Consortium (TIGMIC)"/>
            <person name="Jia N."/>
            <person name="Wang J."/>
            <person name="Shi W."/>
            <person name="Du L."/>
            <person name="Sun Y."/>
            <person name="Zhan W."/>
            <person name="Jiang J.F."/>
            <person name="Wang Q."/>
            <person name="Zhang B."/>
            <person name="Ji P."/>
            <person name="Bell-Sakyi L."/>
            <person name="Cui X.M."/>
            <person name="Yuan T.T."/>
            <person name="Jiang B.G."/>
            <person name="Yang W.F."/>
            <person name="Lam T.T."/>
            <person name="Chang Q.C."/>
            <person name="Ding S.J."/>
            <person name="Wang X.J."/>
            <person name="Zhu J.G."/>
            <person name="Ruan X.D."/>
            <person name="Zhao L."/>
            <person name="Wei J.T."/>
            <person name="Ye R.Z."/>
            <person name="Que T.C."/>
            <person name="Du C.H."/>
            <person name="Zhou Y.H."/>
            <person name="Cheng J.X."/>
            <person name="Dai P.F."/>
            <person name="Guo W.B."/>
            <person name="Han X.H."/>
            <person name="Huang E.J."/>
            <person name="Li L.F."/>
            <person name="Wei W."/>
            <person name="Gao Y.C."/>
            <person name="Liu J.Z."/>
            <person name="Shao H.Z."/>
            <person name="Wang X."/>
            <person name="Wang C.C."/>
            <person name="Yang T.C."/>
            <person name="Huo Q.B."/>
            <person name="Li W."/>
            <person name="Chen H.Y."/>
            <person name="Chen S.E."/>
            <person name="Zhou L.G."/>
            <person name="Ni X.B."/>
            <person name="Tian J.H."/>
            <person name="Sheng Y."/>
            <person name="Liu T."/>
            <person name="Pan Y.S."/>
            <person name="Xia L.Y."/>
            <person name="Li J."/>
            <person name="Zhao F."/>
            <person name="Cao W.C."/>
        </authorList>
    </citation>
    <scope>NUCLEOTIDE SEQUENCE [LARGE SCALE GENOMIC DNA]</scope>
    <source>
        <strain evidence="2">HaeL-2018</strain>
    </source>
</reference>
<gene>
    <name evidence="2" type="ORF">HPB48_024305</name>
</gene>
<feature type="region of interest" description="Disordered" evidence="1">
    <location>
        <begin position="36"/>
        <end position="73"/>
    </location>
</feature>
<proteinExistence type="predicted"/>
<dbReference type="VEuPathDB" id="VectorBase:HLOH_064051"/>
<organism evidence="2 3">
    <name type="scientific">Haemaphysalis longicornis</name>
    <name type="common">Bush tick</name>
    <dbReference type="NCBI Taxonomy" id="44386"/>
    <lineage>
        <taxon>Eukaryota</taxon>
        <taxon>Metazoa</taxon>
        <taxon>Ecdysozoa</taxon>
        <taxon>Arthropoda</taxon>
        <taxon>Chelicerata</taxon>
        <taxon>Arachnida</taxon>
        <taxon>Acari</taxon>
        <taxon>Parasitiformes</taxon>
        <taxon>Ixodida</taxon>
        <taxon>Ixodoidea</taxon>
        <taxon>Ixodidae</taxon>
        <taxon>Haemaphysalinae</taxon>
        <taxon>Haemaphysalis</taxon>
    </lineage>
</organism>
<accession>A0A9J6H842</accession>
<name>A0A9J6H842_HAELO</name>
<evidence type="ECO:0000256" key="1">
    <source>
        <dbReference type="SAM" id="MobiDB-lite"/>
    </source>
</evidence>
<keyword evidence="3" id="KW-1185">Reference proteome</keyword>
<dbReference type="Proteomes" id="UP000821853">
    <property type="component" value="Unassembled WGS sequence"/>
</dbReference>